<dbReference type="Pfam" id="PF17853">
    <property type="entry name" value="GGDEF_2"/>
    <property type="match status" value="1"/>
</dbReference>
<evidence type="ECO:0000259" key="2">
    <source>
        <dbReference type="Pfam" id="PF17853"/>
    </source>
</evidence>
<proteinExistence type="predicted"/>
<reference evidence="3 4" key="1">
    <citation type="submission" date="2015-10" db="EMBL/GenBank/DDBJ databases">
        <title>Mycobacterium gordonae draft genome assembly.</title>
        <authorList>
            <person name="Ustinova V."/>
            <person name="Smirnova T."/>
            <person name="Blagodatskikh K."/>
            <person name="Varlamov D."/>
            <person name="Larionova E."/>
            <person name="Chernousova L."/>
        </authorList>
    </citation>
    <scope>NUCLEOTIDE SEQUENCE [LARGE SCALE GENOMIC DNA]</scope>
    <source>
        <strain evidence="3 4">CTRI 14-8773</strain>
    </source>
</reference>
<dbReference type="InterPro" id="IPR042070">
    <property type="entry name" value="PucR_C-HTH_sf"/>
</dbReference>
<sequence length="423" mass="46297">MTDDAVAEDVHGCVVSIASRLQQQVNQISLAICTALVAEMPELCGEDRPFEMLDAGVAANLDTIFQALLHDVPVGETTVPALAVDYARRLARHGVPVNTLVRAYRLGQRHMTELVFTELQSLQIEPTTRVAAIEAITTVVFEYVDWVSEHLVGAYESEHVQWLEHQNSIRAMRVRDLLGDDTTIALDAASAAIDYPLHQQHLALIIWHATDDQLAQLQLFTDDLAAAVGTSARPLFAAVDRAGAWVWLPFESAPGQLTGQIRDYTNARPELLNIAMGALGSGVQGFRRSHRQAQRARAAALAGERRPQASRRVLVAATDPAVMAAALLSGSIGEVRGWVADVLGDLASATEDDAVLRETLRVFLHRGSTHEAAARELNVSFNDLRHRVERAVMRRGRPIDDRADVELALFVCHWYGSAVLQPA</sequence>
<feature type="domain" description="CdaR GGDEF-like" evidence="2">
    <location>
        <begin position="183"/>
        <end position="298"/>
    </location>
</feature>
<evidence type="ECO:0000313" key="3">
    <source>
        <dbReference type="EMBL" id="KQH75328.1"/>
    </source>
</evidence>
<evidence type="ECO:0000259" key="1">
    <source>
        <dbReference type="Pfam" id="PF14361"/>
    </source>
</evidence>
<name>A0A0Q2U3L4_MYCGO</name>
<gene>
    <name evidence="3" type="ORF">AO501_24705</name>
</gene>
<comment type="caution">
    <text evidence="3">The sequence shown here is derived from an EMBL/GenBank/DDBJ whole genome shotgun (WGS) entry which is preliminary data.</text>
</comment>
<dbReference type="Proteomes" id="UP000051677">
    <property type="component" value="Unassembled WGS sequence"/>
</dbReference>
<dbReference type="Pfam" id="PF14361">
    <property type="entry name" value="RsbRD_N"/>
    <property type="match status" value="1"/>
</dbReference>
<dbReference type="InterPro" id="IPR025751">
    <property type="entry name" value="RsbRD_N_dom"/>
</dbReference>
<dbReference type="InterPro" id="IPR051448">
    <property type="entry name" value="CdaR-like_regulators"/>
</dbReference>
<evidence type="ECO:0000313" key="4">
    <source>
        <dbReference type="Proteomes" id="UP000051677"/>
    </source>
</evidence>
<feature type="domain" description="RsbT co-antagonist protein RsbRD N-terminal" evidence="1">
    <location>
        <begin position="31"/>
        <end position="168"/>
    </location>
</feature>
<dbReference type="Gene3D" id="1.10.10.2840">
    <property type="entry name" value="PucR C-terminal helix-turn-helix domain"/>
    <property type="match status" value="1"/>
</dbReference>
<dbReference type="PANTHER" id="PTHR33744:SF1">
    <property type="entry name" value="DNA-BINDING TRANSCRIPTIONAL ACTIVATOR ADER"/>
    <property type="match status" value="1"/>
</dbReference>
<dbReference type="RefSeq" id="WP_055581694.1">
    <property type="nucleotide sequence ID" value="NZ_LKTM01000380.1"/>
</dbReference>
<dbReference type="OrthoDB" id="3663486at2"/>
<protein>
    <submittedName>
        <fullName evidence="3">Uncharacterized protein</fullName>
    </submittedName>
</protein>
<dbReference type="AlphaFoldDB" id="A0A0Q2U3L4"/>
<dbReference type="InterPro" id="IPR041522">
    <property type="entry name" value="CdaR_GGDEF"/>
</dbReference>
<dbReference type="PANTHER" id="PTHR33744">
    <property type="entry name" value="CARBOHYDRATE DIACID REGULATOR"/>
    <property type="match status" value="1"/>
</dbReference>
<accession>A0A0Q2U3L4</accession>
<dbReference type="EMBL" id="LKTM01000380">
    <property type="protein sequence ID" value="KQH75328.1"/>
    <property type="molecule type" value="Genomic_DNA"/>
</dbReference>
<organism evidence="3 4">
    <name type="scientific">Mycobacterium gordonae</name>
    <dbReference type="NCBI Taxonomy" id="1778"/>
    <lineage>
        <taxon>Bacteria</taxon>
        <taxon>Bacillati</taxon>
        <taxon>Actinomycetota</taxon>
        <taxon>Actinomycetes</taxon>
        <taxon>Mycobacteriales</taxon>
        <taxon>Mycobacteriaceae</taxon>
        <taxon>Mycobacterium</taxon>
    </lineage>
</organism>